<dbReference type="Gramene" id="BGIOSGA033587-TA">
    <property type="protein sequence ID" value="BGIOSGA033587-PA"/>
    <property type="gene ID" value="BGIOSGA033587"/>
</dbReference>
<keyword evidence="3" id="KW-1185">Reference proteome</keyword>
<dbReference type="Proteomes" id="UP000007015">
    <property type="component" value="Chromosome 11"/>
</dbReference>
<protein>
    <submittedName>
        <fullName evidence="2">Uncharacterized protein</fullName>
    </submittedName>
</protein>
<proteinExistence type="predicted"/>
<sequence>MVETRRSSAAAASKRSSPSPSSSSAPPPKRPKAEAAPASPTASVPGRIEEDSAATKSAGSGEDAAAKRGKELQLPFV</sequence>
<gene>
    <name evidence="2" type="ORF">OsI_36920</name>
</gene>
<evidence type="ECO:0000256" key="1">
    <source>
        <dbReference type="SAM" id="MobiDB-lite"/>
    </source>
</evidence>
<name>B8BLP7_ORYSI</name>
<accession>B8BLP7</accession>
<feature type="compositionally biased region" description="Low complexity" evidence="1">
    <location>
        <begin position="7"/>
        <end position="24"/>
    </location>
</feature>
<reference evidence="2 3" key="1">
    <citation type="journal article" date="2005" name="PLoS Biol.">
        <title>The genomes of Oryza sativa: a history of duplications.</title>
        <authorList>
            <person name="Yu J."/>
            <person name="Wang J."/>
            <person name="Lin W."/>
            <person name="Li S."/>
            <person name="Li H."/>
            <person name="Zhou J."/>
            <person name="Ni P."/>
            <person name="Dong W."/>
            <person name="Hu S."/>
            <person name="Zeng C."/>
            <person name="Zhang J."/>
            <person name="Zhang Y."/>
            <person name="Li R."/>
            <person name="Xu Z."/>
            <person name="Li S."/>
            <person name="Li X."/>
            <person name="Zheng H."/>
            <person name="Cong L."/>
            <person name="Lin L."/>
            <person name="Yin J."/>
            <person name="Geng J."/>
            <person name="Li G."/>
            <person name="Shi J."/>
            <person name="Liu J."/>
            <person name="Lv H."/>
            <person name="Li J."/>
            <person name="Wang J."/>
            <person name="Deng Y."/>
            <person name="Ran L."/>
            <person name="Shi X."/>
            <person name="Wang X."/>
            <person name="Wu Q."/>
            <person name="Li C."/>
            <person name="Ren X."/>
            <person name="Wang J."/>
            <person name="Wang X."/>
            <person name="Li D."/>
            <person name="Liu D."/>
            <person name="Zhang X."/>
            <person name="Ji Z."/>
            <person name="Zhao W."/>
            <person name="Sun Y."/>
            <person name="Zhang Z."/>
            <person name="Bao J."/>
            <person name="Han Y."/>
            <person name="Dong L."/>
            <person name="Ji J."/>
            <person name="Chen P."/>
            <person name="Wu S."/>
            <person name="Liu J."/>
            <person name="Xiao Y."/>
            <person name="Bu D."/>
            <person name="Tan J."/>
            <person name="Yang L."/>
            <person name="Ye C."/>
            <person name="Zhang J."/>
            <person name="Xu J."/>
            <person name="Zhou Y."/>
            <person name="Yu Y."/>
            <person name="Zhang B."/>
            <person name="Zhuang S."/>
            <person name="Wei H."/>
            <person name="Liu B."/>
            <person name="Lei M."/>
            <person name="Yu H."/>
            <person name="Li Y."/>
            <person name="Xu H."/>
            <person name="Wei S."/>
            <person name="He X."/>
            <person name="Fang L."/>
            <person name="Zhang Z."/>
            <person name="Zhang Y."/>
            <person name="Huang X."/>
            <person name="Su Z."/>
            <person name="Tong W."/>
            <person name="Li J."/>
            <person name="Tong Z."/>
            <person name="Li S."/>
            <person name="Ye J."/>
            <person name="Wang L."/>
            <person name="Fang L."/>
            <person name="Lei T."/>
            <person name="Chen C."/>
            <person name="Chen H."/>
            <person name="Xu Z."/>
            <person name="Li H."/>
            <person name="Huang H."/>
            <person name="Zhang F."/>
            <person name="Xu H."/>
            <person name="Li N."/>
            <person name="Zhao C."/>
            <person name="Li S."/>
            <person name="Dong L."/>
            <person name="Huang Y."/>
            <person name="Li L."/>
            <person name="Xi Y."/>
            <person name="Qi Q."/>
            <person name="Li W."/>
            <person name="Zhang B."/>
            <person name="Hu W."/>
            <person name="Zhang Y."/>
            <person name="Tian X."/>
            <person name="Jiao Y."/>
            <person name="Liang X."/>
            <person name="Jin J."/>
            <person name="Gao L."/>
            <person name="Zheng W."/>
            <person name="Hao B."/>
            <person name="Liu S."/>
            <person name="Wang W."/>
            <person name="Yuan L."/>
            <person name="Cao M."/>
            <person name="McDermott J."/>
            <person name="Samudrala R."/>
            <person name="Wang J."/>
            <person name="Wong G.K."/>
            <person name="Yang H."/>
        </authorList>
    </citation>
    <scope>NUCLEOTIDE SEQUENCE [LARGE SCALE GENOMIC DNA]</scope>
    <source>
        <strain evidence="3">cv. 93-11</strain>
    </source>
</reference>
<evidence type="ECO:0000313" key="2">
    <source>
        <dbReference type="EMBL" id="EEC68580.1"/>
    </source>
</evidence>
<feature type="region of interest" description="Disordered" evidence="1">
    <location>
        <begin position="1"/>
        <end position="77"/>
    </location>
</feature>
<evidence type="ECO:0000313" key="3">
    <source>
        <dbReference type="Proteomes" id="UP000007015"/>
    </source>
</evidence>
<organism evidence="2 3">
    <name type="scientific">Oryza sativa subsp. indica</name>
    <name type="common">Rice</name>
    <dbReference type="NCBI Taxonomy" id="39946"/>
    <lineage>
        <taxon>Eukaryota</taxon>
        <taxon>Viridiplantae</taxon>
        <taxon>Streptophyta</taxon>
        <taxon>Embryophyta</taxon>
        <taxon>Tracheophyta</taxon>
        <taxon>Spermatophyta</taxon>
        <taxon>Magnoliopsida</taxon>
        <taxon>Liliopsida</taxon>
        <taxon>Poales</taxon>
        <taxon>Poaceae</taxon>
        <taxon>BOP clade</taxon>
        <taxon>Oryzoideae</taxon>
        <taxon>Oryzeae</taxon>
        <taxon>Oryzinae</taxon>
        <taxon>Oryza</taxon>
        <taxon>Oryza sativa</taxon>
    </lineage>
</organism>
<dbReference type="EMBL" id="CM000136">
    <property type="protein sequence ID" value="EEC68580.1"/>
    <property type="molecule type" value="Genomic_DNA"/>
</dbReference>
<dbReference type="HOGENOM" id="CLU_2642445_0_0_1"/>
<dbReference type="AlphaFoldDB" id="B8BLP7"/>